<dbReference type="PANTHER" id="PTHR46064:SF1">
    <property type="entry name" value="QUEUINE TRNA-RIBOSYLTRANSFERASE ACCESSORY SUBUNIT 2"/>
    <property type="match status" value="1"/>
</dbReference>
<feature type="domain" description="tRNA-guanine(15) transglycosylase-like" evidence="6">
    <location>
        <begin position="18"/>
        <end position="379"/>
    </location>
</feature>
<keyword evidence="8" id="KW-1185">Reference proteome</keyword>
<organism evidence="7 8">
    <name type="scientific">Gigaspora rosea</name>
    <dbReference type="NCBI Taxonomy" id="44941"/>
    <lineage>
        <taxon>Eukaryota</taxon>
        <taxon>Fungi</taxon>
        <taxon>Fungi incertae sedis</taxon>
        <taxon>Mucoromycota</taxon>
        <taxon>Glomeromycotina</taxon>
        <taxon>Glomeromycetes</taxon>
        <taxon>Diversisporales</taxon>
        <taxon>Gigasporaceae</taxon>
        <taxon>Gigaspora</taxon>
    </lineage>
</organism>
<reference evidence="7 8" key="1">
    <citation type="submission" date="2018-06" db="EMBL/GenBank/DDBJ databases">
        <title>Comparative genomics reveals the genomic features of Rhizophagus irregularis, R. cerebriforme, R. diaphanum and Gigaspora rosea, and their symbiotic lifestyle signature.</title>
        <authorList>
            <person name="Morin E."/>
            <person name="San Clemente H."/>
            <person name="Chen E.C.H."/>
            <person name="De La Providencia I."/>
            <person name="Hainaut M."/>
            <person name="Kuo A."/>
            <person name="Kohler A."/>
            <person name="Murat C."/>
            <person name="Tang N."/>
            <person name="Roy S."/>
            <person name="Loubradou J."/>
            <person name="Henrissat B."/>
            <person name="Grigoriev I.V."/>
            <person name="Corradi N."/>
            <person name="Roux C."/>
            <person name="Martin F.M."/>
        </authorList>
    </citation>
    <scope>NUCLEOTIDE SEQUENCE [LARGE SCALE GENOMIC DNA]</scope>
    <source>
        <strain evidence="7 8">DAOM 194757</strain>
    </source>
</reference>
<feature type="binding site" evidence="5">
    <location>
        <position position="348"/>
    </location>
    <ligand>
        <name>Zn(2+)</name>
        <dbReference type="ChEBI" id="CHEBI:29105"/>
    </ligand>
</feature>
<dbReference type="InterPro" id="IPR002616">
    <property type="entry name" value="tRNA_ribo_trans-like"/>
</dbReference>
<comment type="caution">
    <text evidence="7">The sequence shown here is derived from an EMBL/GenBank/DDBJ whole genome shotgun (WGS) entry which is preliminary data.</text>
</comment>
<feature type="binding site" evidence="5">
    <location>
        <position position="322"/>
    </location>
    <ligand>
        <name>Zn(2+)</name>
        <dbReference type="ChEBI" id="CHEBI:29105"/>
    </ligand>
</feature>
<proteinExistence type="inferred from homology"/>
<accession>A0A397TZN5</accession>
<gene>
    <name evidence="7" type="ORF">C2G38_2234850</name>
</gene>
<evidence type="ECO:0000256" key="2">
    <source>
        <dbReference type="ARBA" id="ARBA00022694"/>
    </source>
</evidence>
<dbReference type="GO" id="GO:0005737">
    <property type="term" value="C:cytoplasm"/>
    <property type="evidence" value="ECO:0007669"/>
    <property type="project" value="UniProtKB-SubCell"/>
</dbReference>
<dbReference type="NCBIfam" id="TIGR00449">
    <property type="entry name" value="tgt_general"/>
    <property type="match status" value="1"/>
</dbReference>
<evidence type="ECO:0000256" key="4">
    <source>
        <dbReference type="ARBA" id="ARBA00022833"/>
    </source>
</evidence>
<evidence type="ECO:0000313" key="7">
    <source>
        <dbReference type="EMBL" id="RIB00286.1"/>
    </source>
</evidence>
<feature type="binding site" evidence="5">
    <location>
        <position position="319"/>
    </location>
    <ligand>
        <name>Zn(2+)</name>
        <dbReference type="ChEBI" id="CHEBI:29105"/>
    </ligand>
</feature>
<dbReference type="InterPro" id="IPR028592">
    <property type="entry name" value="QTRTD1"/>
</dbReference>
<dbReference type="InterPro" id="IPR050852">
    <property type="entry name" value="Queuine_tRNA-ribosyltrfase"/>
</dbReference>
<comment type="subcellular location">
    <subcellularLocation>
        <location evidence="5">Cytoplasm</location>
    </subcellularLocation>
</comment>
<dbReference type="GO" id="GO:0046872">
    <property type="term" value="F:metal ion binding"/>
    <property type="evidence" value="ECO:0007669"/>
    <property type="project" value="UniProtKB-KW"/>
</dbReference>
<dbReference type="EMBL" id="QKWP01004597">
    <property type="protein sequence ID" value="RIB00286.1"/>
    <property type="molecule type" value="Genomic_DNA"/>
</dbReference>
<evidence type="ECO:0000313" key="8">
    <source>
        <dbReference type="Proteomes" id="UP000266673"/>
    </source>
</evidence>
<keyword evidence="4 5" id="KW-0862">Zinc</keyword>
<comment type="function">
    <text evidence="5">Non-catalytic subunit of the queuine tRNA-ribosyltransferase (TGT) that catalyzes the base-exchange of a guanine (G) residue with queuine (Q) at position 34 (anticodon wobble position) in tRNAs with GU(N) anticodons (tRNA-Asp, -Asn, -His and -Tyr), resulting in the hypermodified nucleoside queuosine (7-(((4,5-cis-dihydroxy-2-cyclopenten-1-yl)amino)methyl)-7-deazaguanosine).</text>
</comment>
<keyword evidence="2 5" id="KW-0819">tRNA processing</keyword>
<dbReference type="SUPFAM" id="SSF51713">
    <property type="entry name" value="tRNA-guanine transglycosylase"/>
    <property type="match status" value="1"/>
</dbReference>
<dbReference type="GO" id="GO:0008479">
    <property type="term" value="F:tRNA-guanosine(34) queuine transglycosylase activity"/>
    <property type="evidence" value="ECO:0007669"/>
    <property type="project" value="UniProtKB-UniRule"/>
</dbReference>
<name>A0A397TZN5_9GLOM</name>
<dbReference type="AlphaFoldDB" id="A0A397TZN5"/>
<dbReference type="Proteomes" id="UP000266673">
    <property type="component" value="Unassembled WGS sequence"/>
</dbReference>
<feature type="binding site" evidence="5">
    <location>
        <position position="317"/>
    </location>
    <ligand>
        <name>Zn(2+)</name>
        <dbReference type="ChEBI" id="CHEBI:29105"/>
    </ligand>
</feature>
<evidence type="ECO:0000256" key="3">
    <source>
        <dbReference type="ARBA" id="ARBA00022723"/>
    </source>
</evidence>
<evidence type="ECO:0000256" key="5">
    <source>
        <dbReference type="HAMAP-Rule" id="MF_03043"/>
    </source>
</evidence>
<sequence length="397" mass="45862">MSGFSFNLLKITDPSRFRLGQLIFSRNKQEKILDTPNCFVYTMRGSVPHLTPDNLQIIPVDSLGITLEHFLEAQPPTSTHFMGGIHKFLNLEDYLLFFDVRDSSKLLHISFNTDKYVSVVTNQGCRKVTVEEYVRYMNIYNPDIFASISDLITDKNPSLKRVKKSVDRTLNWLDETLEQIKEGIHVFGVVTGHDKHEERVRSAQETANRNVAGFVLNGFDLDVTSKERLDLMKISLKHLPKNKPRVAYGLGAPEYVLLGIFEGIDIFDASYPSEQTSLGHALTFLLLENGIQNEQEKFIDLWDNKYRTDFRPILNGCKCYACQNHTRAYIFHLLVAHEMLATVLLMSHNLFHYLQFFKDIRKSINNNTFTNNAMQFIRASNITDEIDIKPNFNYRNY</sequence>
<dbReference type="Pfam" id="PF01702">
    <property type="entry name" value="TGT"/>
    <property type="match status" value="1"/>
</dbReference>
<dbReference type="InterPro" id="IPR036511">
    <property type="entry name" value="TGT-like_sf"/>
</dbReference>
<dbReference type="Gene3D" id="3.20.20.105">
    <property type="entry name" value="Queuine tRNA-ribosyltransferase-like"/>
    <property type="match status" value="1"/>
</dbReference>
<dbReference type="STRING" id="44941.A0A397TZN5"/>
<evidence type="ECO:0000256" key="1">
    <source>
        <dbReference type="ARBA" id="ARBA00022490"/>
    </source>
</evidence>
<protein>
    <recommendedName>
        <fullName evidence="5">Queuine tRNA-ribosyltransferase accessory subunit 2</fullName>
    </recommendedName>
    <alternativeName>
        <fullName evidence="5">Queuine tRNA-ribosyltransferase domain-containing protein 1</fullName>
    </alternativeName>
</protein>
<comment type="subunit">
    <text evidence="5">Heterodimer of a catalytic subunit and an accessory subunit.</text>
</comment>
<dbReference type="GO" id="GO:0006400">
    <property type="term" value="P:tRNA modification"/>
    <property type="evidence" value="ECO:0007669"/>
    <property type="project" value="InterPro"/>
</dbReference>
<keyword evidence="1 5" id="KW-0963">Cytoplasm</keyword>
<dbReference type="OrthoDB" id="27601at2759"/>
<comment type="cofactor">
    <cofactor evidence="5">
        <name>Zn(2+)</name>
        <dbReference type="ChEBI" id="CHEBI:29105"/>
    </cofactor>
    <text evidence="5">Binds 1 zinc ion per subunit.</text>
</comment>
<dbReference type="HAMAP" id="MF_03043">
    <property type="entry name" value="QTRT2"/>
    <property type="match status" value="1"/>
</dbReference>
<keyword evidence="3 5" id="KW-0479">Metal-binding</keyword>
<dbReference type="PANTHER" id="PTHR46064">
    <property type="entry name" value="QUEUINE TRNA-RIBOSYLTRANSFERASE ACCESSORY SUBUNIT 2"/>
    <property type="match status" value="1"/>
</dbReference>
<evidence type="ECO:0000259" key="6">
    <source>
        <dbReference type="Pfam" id="PF01702"/>
    </source>
</evidence>
<comment type="similarity">
    <text evidence="5">Belongs to the queuine tRNA-ribosyltransferase family. QTRT2 subfamily.</text>
</comment>